<organism evidence="1 2">
    <name type="scientific">Candidatus Methylacidithermus pantelleriae</name>
    <dbReference type="NCBI Taxonomy" id="2744239"/>
    <lineage>
        <taxon>Bacteria</taxon>
        <taxon>Pseudomonadati</taxon>
        <taxon>Verrucomicrobiota</taxon>
        <taxon>Methylacidiphilae</taxon>
        <taxon>Methylacidiphilales</taxon>
        <taxon>Methylacidiphilaceae</taxon>
        <taxon>Candidatus Methylacidithermus</taxon>
    </lineage>
</organism>
<sequence>MLFFVLDSPENAFYFQALRLASFWDPATPRLKKLPGIDPVAQTIVRNTSG</sequence>
<dbReference type="EMBL" id="CAJNOB010000012">
    <property type="protein sequence ID" value="CAF0695942.1"/>
    <property type="molecule type" value="Genomic_DNA"/>
</dbReference>
<proteinExistence type="predicted"/>
<evidence type="ECO:0000313" key="1">
    <source>
        <dbReference type="EMBL" id="CAF0695942.1"/>
    </source>
</evidence>
<name>A0A8J2FP02_9BACT</name>
<keyword evidence="2" id="KW-1185">Reference proteome</keyword>
<dbReference type="Proteomes" id="UP000663859">
    <property type="component" value="Unassembled WGS sequence"/>
</dbReference>
<dbReference type="AlphaFoldDB" id="A0A8J2FP02"/>
<protein>
    <submittedName>
        <fullName evidence="1">Uncharacterized protein</fullName>
    </submittedName>
</protein>
<gene>
    <name evidence="1" type="ORF">MPNT_20063</name>
</gene>
<accession>A0A8J2FP02</accession>
<evidence type="ECO:0000313" key="2">
    <source>
        <dbReference type="Proteomes" id="UP000663859"/>
    </source>
</evidence>
<reference evidence="1" key="1">
    <citation type="submission" date="2021-02" db="EMBL/GenBank/DDBJ databases">
        <authorList>
            <person name="Cremers G."/>
            <person name="Picone N."/>
        </authorList>
    </citation>
    <scope>NUCLEOTIDE SEQUENCE</scope>
    <source>
        <strain evidence="1">PQ17</strain>
    </source>
</reference>
<comment type="caution">
    <text evidence="1">The sequence shown here is derived from an EMBL/GenBank/DDBJ whole genome shotgun (WGS) entry which is preliminary data.</text>
</comment>